<protein>
    <submittedName>
        <fullName evidence="6">Arylsulfatase</fullName>
    </submittedName>
</protein>
<evidence type="ECO:0000256" key="1">
    <source>
        <dbReference type="ARBA" id="ARBA00008779"/>
    </source>
</evidence>
<comment type="caution">
    <text evidence="6">The sequence shown here is derived from an EMBL/GenBank/DDBJ whole genome shotgun (WGS) entry which is preliminary data.</text>
</comment>
<comment type="similarity">
    <text evidence="1">Belongs to the sulfatase family.</text>
</comment>
<dbReference type="Gene3D" id="3.40.720.10">
    <property type="entry name" value="Alkaline Phosphatase, subunit A"/>
    <property type="match status" value="1"/>
</dbReference>
<dbReference type="Gene3D" id="3.30.1120.10">
    <property type="match status" value="1"/>
</dbReference>
<dbReference type="EMBL" id="JAGIYQ010000001">
    <property type="protein sequence ID" value="MBP0723615.1"/>
    <property type="molecule type" value="Genomic_DNA"/>
</dbReference>
<dbReference type="PANTHER" id="PTHR42693">
    <property type="entry name" value="ARYLSULFATASE FAMILY MEMBER"/>
    <property type="match status" value="1"/>
</dbReference>
<reference evidence="6" key="1">
    <citation type="submission" date="2021-04" db="EMBL/GenBank/DDBJ databases">
        <title>Genome seq and assembly of Bacillus sp.</title>
        <authorList>
            <person name="Chhetri G."/>
        </authorList>
    </citation>
    <scope>NUCLEOTIDE SEQUENCE</scope>
    <source>
        <strain evidence="6">RG28</strain>
    </source>
</reference>
<evidence type="ECO:0000256" key="4">
    <source>
        <dbReference type="ARBA" id="ARBA00022837"/>
    </source>
</evidence>
<evidence type="ECO:0000313" key="6">
    <source>
        <dbReference type="EMBL" id="MBP0723615.1"/>
    </source>
</evidence>
<dbReference type="AlphaFoldDB" id="A0A940NLC7"/>
<gene>
    <name evidence="6" type="ORF">J5Y03_00270</name>
</gene>
<dbReference type="GO" id="GO:0016787">
    <property type="term" value="F:hydrolase activity"/>
    <property type="evidence" value="ECO:0007669"/>
    <property type="project" value="UniProtKB-KW"/>
</dbReference>
<dbReference type="GO" id="GO:0046872">
    <property type="term" value="F:metal ion binding"/>
    <property type="evidence" value="ECO:0007669"/>
    <property type="project" value="UniProtKB-KW"/>
</dbReference>
<keyword evidence="2" id="KW-0479">Metal-binding</keyword>
<dbReference type="InterPro" id="IPR050738">
    <property type="entry name" value="Sulfatase"/>
</dbReference>
<dbReference type="Proteomes" id="UP000682134">
    <property type="component" value="Unassembled WGS sequence"/>
</dbReference>
<accession>A0A940NLC7</accession>
<evidence type="ECO:0000259" key="5">
    <source>
        <dbReference type="Pfam" id="PF00884"/>
    </source>
</evidence>
<dbReference type="Pfam" id="PF00884">
    <property type="entry name" value="Sulfatase"/>
    <property type="match status" value="1"/>
</dbReference>
<dbReference type="InterPro" id="IPR017850">
    <property type="entry name" value="Alkaline_phosphatase_core_sf"/>
</dbReference>
<evidence type="ECO:0000256" key="3">
    <source>
        <dbReference type="ARBA" id="ARBA00022801"/>
    </source>
</evidence>
<dbReference type="SUPFAM" id="SSF53649">
    <property type="entry name" value="Alkaline phosphatase-like"/>
    <property type="match status" value="1"/>
</dbReference>
<evidence type="ECO:0000256" key="2">
    <source>
        <dbReference type="ARBA" id="ARBA00022723"/>
    </source>
</evidence>
<dbReference type="RefSeq" id="WP_209401161.1">
    <property type="nucleotide sequence ID" value="NZ_JAGIYQ010000001.1"/>
</dbReference>
<dbReference type="CDD" id="cd16025">
    <property type="entry name" value="PAS_like"/>
    <property type="match status" value="1"/>
</dbReference>
<proteinExistence type="inferred from homology"/>
<organism evidence="6 7">
    <name type="scientific">Gottfriedia endophytica</name>
    <dbReference type="NCBI Taxonomy" id="2820819"/>
    <lineage>
        <taxon>Bacteria</taxon>
        <taxon>Bacillati</taxon>
        <taxon>Bacillota</taxon>
        <taxon>Bacilli</taxon>
        <taxon>Bacillales</taxon>
        <taxon>Bacillaceae</taxon>
        <taxon>Gottfriedia</taxon>
    </lineage>
</organism>
<dbReference type="InterPro" id="IPR024607">
    <property type="entry name" value="Sulfatase_CS"/>
</dbReference>
<evidence type="ECO:0000313" key="7">
    <source>
        <dbReference type="Proteomes" id="UP000682134"/>
    </source>
</evidence>
<keyword evidence="7" id="KW-1185">Reference proteome</keyword>
<dbReference type="PROSITE" id="PS00523">
    <property type="entry name" value="SULFATASE_1"/>
    <property type="match status" value="1"/>
</dbReference>
<keyword evidence="4" id="KW-0106">Calcium</keyword>
<dbReference type="InterPro" id="IPR000917">
    <property type="entry name" value="Sulfatase_N"/>
</dbReference>
<name>A0A940NLC7_9BACI</name>
<sequence length="741" mass="84424">MENRTGLEDSSEESALNVIYIVLDDLGYSALGCYGSEIETPHIDSLARNGLRYNNFTVTPLCSPTRACLLTGRNCHSVGVGIVTEIDWGPEFPNKRGRISDSAATLAEMLKLHGIATYMVGKWHLVPGHETSSSGPFENWPLSKGFQRYYGFLLGMTDQFAPDLVYDNHRACKPYHSRYHLSEDLLNKSIEFLTDHISITPDRPFFLYLAFGAQHEPHQVPKEFIDKYEEVYDKGWDQIREERFQRQKELGVIPPNTELVGHNPGIKGWDELTTKEKELFIKFQQTYAGFLTHTDQQVGRLLEFLQSKNKLDNTIIVLLSDNGGSQEGGWNGSINDTAYLNGIEESVNSMFEKIDEIGGPKVSSNYPKGWAQVCNTPFKFYKQDTFYGGTHVPLIIHCPQNIRDPGSVRSQFYHAIDITPTILDLLNIEAPKEYEGVKQMPLHGVSMKDTFTEPYAPSKRKVQYFEMLGHRAIWQDGWVAVTYHEQGVPFAEDNWELYNTNEDFSQKYNLAKVYPWKVKELQGLWWEEAVKYGVLPLNDNPFRKGYEGLQEGRTLFTFYPNMAHLPTPAAPNLTLSSYSITIPIYRTDKTNEGVLIAHGGHSSGYTIYIKDNYLFYEYYYVDTVYTIQSSTPVPVGYSIIQFDFIRKLILQGTGILSINQQSVGSVFMTKTFPFFVSVEGLDVGRDRLTPVSTNYPVPEFPFSGQIEKVVIEVHEDEFSTLFNRIKEDPISININGTIRFL</sequence>
<feature type="domain" description="Sulfatase N-terminal" evidence="5">
    <location>
        <begin position="17"/>
        <end position="428"/>
    </location>
</feature>
<keyword evidence="3" id="KW-0378">Hydrolase</keyword>